<organism evidence="1 2">
    <name type="scientific">Flavilitoribacter nigricans (strain ATCC 23147 / DSM 23189 / NBRC 102662 / NCIMB 1420 / SS-2)</name>
    <name type="common">Lewinella nigricans</name>
    <dbReference type="NCBI Taxonomy" id="1122177"/>
    <lineage>
        <taxon>Bacteria</taxon>
        <taxon>Pseudomonadati</taxon>
        <taxon>Bacteroidota</taxon>
        <taxon>Saprospiria</taxon>
        <taxon>Saprospirales</taxon>
        <taxon>Lewinellaceae</taxon>
        <taxon>Flavilitoribacter</taxon>
    </lineage>
</organism>
<dbReference type="Proteomes" id="UP000223913">
    <property type="component" value="Unassembled WGS sequence"/>
</dbReference>
<comment type="caution">
    <text evidence="1">The sequence shown here is derived from an EMBL/GenBank/DDBJ whole genome shotgun (WGS) entry which is preliminary data.</text>
</comment>
<accession>A0A2D0N4M3</accession>
<dbReference type="EMBL" id="PDUD01000032">
    <property type="protein sequence ID" value="PHN03338.1"/>
    <property type="molecule type" value="Genomic_DNA"/>
</dbReference>
<keyword evidence="2" id="KW-1185">Reference proteome</keyword>
<evidence type="ECO:0000313" key="2">
    <source>
        <dbReference type="Proteomes" id="UP000223913"/>
    </source>
</evidence>
<protein>
    <recommendedName>
        <fullName evidence="3">Outer membrane protein beta-barrel domain-containing protein</fullName>
    </recommendedName>
</protein>
<gene>
    <name evidence="1" type="ORF">CRP01_27015</name>
</gene>
<evidence type="ECO:0008006" key="3">
    <source>
        <dbReference type="Google" id="ProtNLM"/>
    </source>
</evidence>
<sequence>MLAVVADAQQYLNSGENYYDDRAGIVYNKELTIDLKFHTHGFAIGTQIGTINTYYLTRFLNFEIGELKHIKEYRQSDFQTAAAGKVSRAFIFGKQNSFFVLRGGVGEKRYFSEKAKHKGLAIGISYEAGPSLGLLKPYYLELYRTLDPGSNNYFIRSERYTQENAADFTNLGLIYGSSGFSKGLDELKILPGGHAKMALHFDWGAFDEFVKAMEAGVMVDFYFKKVPIMVETANGDIENSPLFINLFINVQLGKRW</sequence>
<evidence type="ECO:0000313" key="1">
    <source>
        <dbReference type="EMBL" id="PHN03338.1"/>
    </source>
</evidence>
<dbReference type="AlphaFoldDB" id="A0A2D0N4M3"/>
<reference evidence="1 2" key="1">
    <citation type="submission" date="2017-10" db="EMBL/GenBank/DDBJ databases">
        <title>The draft genome sequence of Lewinella nigricans NBRC 102662.</title>
        <authorList>
            <person name="Wang K."/>
        </authorList>
    </citation>
    <scope>NUCLEOTIDE SEQUENCE [LARGE SCALE GENOMIC DNA]</scope>
    <source>
        <strain evidence="1 2">NBRC 102662</strain>
    </source>
</reference>
<proteinExistence type="predicted"/>
<name>A0A2D0N4M3_FLAN2</name>